<proteinExistence type="predicted"/>
<name>A0A5C3DSP4_9BASI</name>
<feature type="region of interest" description="Disordered" evidence="1">
    <location>
        <begin position="722"/>
        <end position="747"/>
    </location>
</feature>
<keyword evidence="4" id="KW-1185">Reference proteome</keyword>
<sequence length="1698" mass="194141">MYLTGRLSLQRSWWLLFAVLAYVWLFTVSSAAPLSEDEIQPAPEEAVASTSQVHRAPSFQASEALPGSRVSRSTSSDNFKFPNHPDRFASSAQAVPQAVKSRITLSELHMTRMQRFKASLQRLTVKGVTNLFNRYQRFKRRRRAKKFGPRRGEVEIRPVFAYTKEEVRRGGPPVPRKLSKAEEIEVLNALSPYHRASYEAIRRTSDSFEPDPRVLAAELRRQPKIEKARAEKLAAEAHARAVAAGGAGESSRPLRAFEPTAHEERAAEARILPLGEDGAGVSVRPLQATKHASRVGPNLRTSTSQRVATLSRSPSSEWDKEGLQKQAEKRIEQGFAVINDALHAQALPRVILHKRSPPISFAYVQDFEYPGQHYRIVKVENGKFVYRLSDPASTLSDRASLAKSWEEMEQDERKQVYEAVVEPLETKREDYNKEPAERIKSLPSQKDGSKYLGIPGKGPTILRAYRDGHNNWLWEDLANGKGSQLCVPAENLPVHLKDFVSNIIGDTPHPPSFSPARVLRRSLPSASKEKRSPLGGLFRSRTQEQDPWIDLTGQHRLQYRGEGYQVIRSRGGGLLFADWAPHKDRAHYPRYFHNLQDSEKQKIEKTIPIVKKLRKNGWDESKVSNGFRVSSGPRDATGVYYLPDRIAHEVKVKRKGDRFKFEILKETRFGPPQRTWVELNDLPQHMKDFLRWEASTDLQQRLPWTDILSGLRPRSLRRSLPSLRLKKRAGPADPSTSEPTPLKYPSQKLEIRKPPSGYSFSVLSEDSVTQDYLEWPSLTDGQKDLFRRAYPRIDDVIQGKLDERSAGLVFERDPVMDFPLATKTLPAETIWIVQESSPLLHGQKRLLFFRNHPATSSDYKTVQELPEYLQTWLYRFHRNIYIEAGGPIQEAKRPLYKSIPASNSDKIRPMASSSKPIASTSKPEKELLEYPGQMLEIRRSEAGEHFFTFLTSNPNGHQAFPKWSGLEKEDQARVRSVVPKVDDWLIGKVDDTSAGLQFEESQDWAKQLAIKTIRPPETIFLVRRKGNLLRPGKMVFLRSDPVTFRLIPSAFKQLPAEVQHWISVAHADIYREATGAAKVIKHPLRKRADLGQEVEVRQSHGWTPSPSQASSSNQAVGNGNRILLEYPGRNLLLHDTGGKLSFSFPIDTNLDPNHNMQWYNWESLNDEQRQWVQNSIEDIERNRANPTEEFRNRFKFQKWKVGDHDVKTATIPIKGQEPQRFWLERKRTGLRKKWIIHRLDSAGKVYEKLKFKQLSGPVRGWFEAQFPALFKEVSKSASTSVLRPWKRRGLSPGILDPNYPYERLQPRADQASSSRWSSTLRWSSTSRQAASIPNKELPLLHSVDYPGERLTLTKAQDGTYVFNFLRPIYNAGSWTSYQTRSWAGLPRGIKGSLAGIPHLREVAKSRMPVDKAREKPVMVANDPFDLGQAHSHPLRLAEKIRVLQNGNKIVFQRILRHRVAAPVEYSSLPEHLQNYLWQNADVRNLLQRAAGHVRKRGLSMSRGKDQEGTFAAGPSTGSKTAYVPLRVDQTAISQILPERKPPGWRPYNLPDSSYHFKRFFYPGGQGFDVRHDEYGYGFMRARLSDVDFPLVYRSFGELSREDQKEIRILIPDISNMLRHHKERKKGLAPSRSFHFLPDQRPEEIWETIQNGELTYHRHPLQNGGGYSFEVKSNFAQLPEDLRNFIETAKQSGRSFVRK</sequence>
<dbReference type="OrthoDB" id="2555648at2759"/>
<feature type="compositionally biased region" description="Low complexity" evidence="1">
    <location>
        <begin position="1104"/>
        <end position="1115"/>
    </location>
</feature>
<protein>
    <submittedName>
        <fullName evidence="3">Uncharacterized protein</fullName>
    </submittedName>
</protein>
<accession>A0A5C3DSP4</accession>
<feature type="region of interest" description="Disordered" evidence="1">
    <location>
        <begin position="290"/>
        <end position="322"/>
    </location>
</feature>
<evidence type="ECO:0000313" key="4">
    <source>
        <dbReference type="Proteomes" id="UP000324022"/>
    </source>
</evidence>
<evidence type="ECO:0000256" key="1">
    <source>
        <dbReference type="SAM" id="MobiDB-lite"/>
    </source>
</evidence>
<gene>
    <name evidence="3" type="ORF">UTRI_00709</name>
</gene>
<feature type="compositionally biased region" description="Polar residues" evidence="1">
    <location>
        <begin position="299"/>
        <end position="316"/>
    </location>
</feature>
<feature type="region of interest" description="Disordered" evidence="1">
    <location>
        <begin position="1095"/>
        <end position="1115"/>
    </location>
</feature>
<dbReference type="Proteomes" id="UP000324022">
    <property type="component" value="Unassembled WGS sequence"/>
</dbReference>
<reference evidence="3 4" key="1">
    <citation type="submission" date="2018-03" db="EMBL/GenBank/DDBJ databases">
        <authorList>
            <person name="Guldener U."/>
        </authorList>
    </citation>
    <scope>NUCLEOTIDE SEQUENCE [LARGE SCALE GENOMIC DNA]</scope>
    <source>
        <strain evidence="3 4">NBRC100155</strain>
    </source>
</reference>
<evidence type="ECO:0000313" key="3">
    <source>
        <dbReference type="EMBL" id="SPO21232.1"/>
    </source>
</evidence>
<feature type="region of interest" description="Disordered" evidence="1">
    <location>
        <begin position="61"/>
        <end position="92"/>
    </location>
</feature>
<dbReference type="EMBL" id="OOIN01000002">
    <property type="protein sequence ID" value="SPO21232.1"/>
    <property type="molecule type" value="Genomic_DNA"/>
</dbReference>
<feature type="signal peptide" evidence="2">
    <location>
        <begin position="1"/>
        <end position="31"/>
    </location>
</feature>
<keyword evidence="2" id="KW-0732">Signal</keyword>
<feature type="region of interest" description="Disordered" evidence="1">
    <location>
        <begin position="1496"/>
        <end position="1515"/>
    </location>
</feature>
<organism evidence="3 4">
    <name type="scientific">Ustilago trichophora</name>
    <dbReference type="NCBI Taxonomy" id="86804"/>
    <lineage>
        <taxon>Eukaryota</taxon>
        <taxon>Fungi</taxon>
        <taxon>Dikarya</taxon>
        <taxon>Basidiomycota</taxon>
        <taxon>Ustilaginomycotina</taxon>
        <taxon>Ustilaginomycetes</taxon>
        <taxon>Ustilaginales</taxon>
        <taxon>Ustilaginaceae</taxon>
        <taxon>Ustilago</taxon>
    </lineage>
</organism>
<feature type="chain" id="PRO_5022758426" evidence="2">
    <location>
        <begin position="32"/>
        <end position="1698"/>
    </location>
</feature>
<evidence type="ECO:0000256" key="2">
    <source>
        <dbReference type="SAM" id="SignalP"/>
    </source>
</evidence>